<dbReference type="SUPFAM" id="SSF53335">
    <property type="entry name" value="S-adenosyl-L-methionine-dependent methyltransferases"/>
    <property type="match status" value="1"/>
</dbReference>
<reference evidence="4 5" key="1">
    <citation type="submission" date="2024-02" db="EMBL/GenBank/DDBJ databases">
        <authorList>
            <person name="Chen Y."/>
            <person name="Shah S."/>
            <person name="Dougan E. K."/>
            <person name="Thang M."/>
            <person name="Chan C."/>
        </authorList>
    </citation>
    <scope>NUCLEOTIDE SEQUENCE [LARGE SCALE GENOMIC DNA]</scope>
</reference>
<gene>
    <name evidence="4" type="ORF">SCF082_LOCUS861</name>
</gene>
<dbReference type="Gene3D" id="3.40.50.150">
    <property type="entry name" value="Vaccinia Virus protein VP39"/>
    <property type="match status" value="2"/>
</dbReference>
<keyword evidence="5" id="KW-1185">Reference proteome</keyword>
<dbReference type="InterPro" id="IPR001525">
    <property type="entry name" value="C5_MeTfrase"/>
</dbReference>
<dbReference type="EMBL" id="CAXAMM010000361">
    <property type="protein sequence ID" value="CAK8987168.1"/>
    <property type="molecule type" value="Genomic_DNA"/>
</dbReference>
<keyword evidence="1" id="KW-0489">Methyltransferase</keyword>
<organism evidence="4 5">
    <name type="scientific">Durusdinium trenchii</name>
    <dbReference type="NCBI Taxonomy" id="1381693"/>
    <lineage>
        <taxon>Eukaryota</taxon>
        <taxon>Sar</taxon>
        <taxon>Alveolata</taxon>
        <taxon>Dinophyceae</taxon>
        <taxon>Suessiales</taxon>
        <taxon>Symbiodiniaceae</taxon>
        <taxon>Durusdinium</taxon>
    </lineage>
</organism>
<dbReference type="InterPro" id="IPR018117">
    <property type="entry name" value="C5_DNA_meth_AS"/>
</dbReference>
<proteinExistence type="predicted"/>
<accession>A0ABP0HBK1</accession>
<evidence type="ECO:0000256" key="3">
    <source>
        <dbReference type="ARBA" id="ARBA00022691"/>
    </source>
</evidence>
<keyword evidence="3" id="KW-0949">S-adenosyl-L-methionine</keyword>
<dbReference type="InterPro" id="IPR029063">
    <property type="entry name" value="SAM-dependent_MTases_sf"/>
</dbReference>
<name>A0ABP0HBK1_9DINO</name>
<protein>
    <recommendedName>
        <fullName evidence="6">DNA (cytosine-5-)-methyltransferase</fullName>
    </recommendedName>
</protein>
<evidence type="ECO:0000313" key="4">
    <source>
        <dbReference type="EMBL" id="CAK8987168.1"/>
    </source>
</evidence>
<sequence length="1018" mass="113158">MHLVANWAHGWRLTIHLSCEDMKKDSVTSIEVLCKSLCGILDGRKVDEDVVQEILFASEDEGGCRGEQCSDTNELLLESDVEEAVVGAFVEDFVHNQVFADLRDLLAKNLGHVNSTLRVGSLFSGWGVLEMVCQDLQKCWNSVQLKFMAELCPRKQKYLSSRFPHAHLFCDVSDMGKKFARTANGCSEAVPKVDLLVGGFPCVSLSMLTTTPGSVLDPDCSSGKGYLGLEKYVRLFDLIEKRFSSLGYLVSGAIYNAADFGVPQQRRRAWLLCVLKSEIACDAAKLEADVNRFQRKNVPLSSCLNLKDWPSVNSMKGKGGKGGNKWEDSFAEQCKIFGKEKLHHRMCELQFSAISCTTRERAILAVAVEELSQRYNFGESLGMRLLDEDLAEETTYHLGQLRFDSGGMKALAAAVCWVGLLHMVGTLKDDEATHPSVVQLARSLLGLPAFYKPQTEDRASGMIRRIIRQNVDAKKLAVSSYEWSRILASMIKDGEQMTVSQAVELYNSNPEVVAHGGASSKDRSGTGSLILDSKKQYAIKHWLELSSEEAIRQVELSLKDAPFQFGPWGESLSVQRFLFMNSTVTLSPLPDAGGLETVSGEPTISIDWSLPMTGEAQGALFARIRIQYERATAIVDNVQDRKRYRQNEEELMELRNMICFWFTIRSFCSTRISTFAELDAAICNGNTKDHEFRELLESRPSQFGVSMLPCARKEAVDQVREQEAGASLEVEKERLAVRDARWSFFQSALLRDQAKLQQVQSAPERLEALKHRKLMSWRISQAQGGERVIKAYKDKFLRCNLVPKAQSGSFKESEIHCIVVCDLNVPGAKSTESMQELCQTMQFCNDLAPTRSVALVELPEVAKKSSKRGLCDEESDLQSCLWSLRQSCDARRFNTGRLVSNLDGTSENVFITASELGCCGRPLMTNPLLLPLSKDLMIPENLDVEADLKGAERQRPSPETCQAQKGVDRWVALLTSLLTTSSNVLKGKPVIVLCLTGYIEDVGTAASWLCIDLSGSKG</sequence>
<dbReference type="PROSITE" id="PS00094">
    <property type="entry name" value="C5_MTASE_1"/>
    <property type="match status" value="1"/>
</dbReference>
<evidence type="ECO:0000256" key="1">
    <source>
        <dbReference type="ARBA" id="ARBA00022603"/>
    </source>
</evidence>
<evidence type="ECO:0000256" key="2">
    <source>
        <dbReference type="ARBA" id="ARBA00022679"/>
    </source>
</evidence>
<evidence type="ECO:0008006" key="6">
    <source>
        <dbReference type="Google" id="ProtNLM"/>
    </source>
</evidence>
<dbReference type="Proteomes" id="UP001642464">
    <property type="component" value="Unassembled WGS sequence"/>
</dbReference>
<dbReference type="Pfam" id="PF00145">
    <property type="entry name" value="DNA_methylase"/>
    <property type="match status" value="1"/>
</dbReference>
<keyword evidence="2" id="KW-0808">Transferase</keyword>
<comment type="caution">
    <text evidence="4">The sequence shown here is derived from an EMBL/GenBank/DDBJ whole genome shotgun (WGS) entry which is preliminary data.</text>
</comment>
<evidence type="ECO:0000313" key="5">
    <source>
        <dbReference type="Proteomes" id="UP001642464"/>
    </source>
</evidence>